<dbReference type="InterPro" id="IPR036181">
    <property type="entry name" value="MIT_dom_sf"/>
</dbReference>
<gene>
    <name evidence="4" type="ORF">EV44_g5699</name>
</gene>
<dbReference type="HOGENOM" id="CLU_001575_0_0_1"/>
<sequence>MNPAIPSALSSQAFASDSRPTDFSCKPWESSSFKLSDKLQEDSQVIPRAESNSSAIPEQKEFGVGTHQETMSRLRGLSRHRTSSSSNGGSQNNIRPSKHPSQKAMLSKALQKANTAVLLDNAQNFEVAKHSYSEACALLERVMSRSSGDDDRRKLEAIRNTYTSRISEIEKISSHHSSQGKALPERPDFGLRKMNESNLIGPENDEEDGDEEEEVTSSAYASLLSDDPKCSTTLQSRSTFSSQLPPRRESLHKQSLDTFMHKPGLHRGRSQRKLSKDFNNDRDSQGENQFISAKYSPHRSPSPQKTAEFNIHTNYSQLEDSGSDLNNFSYLNSHSRMLSCDSLSWLDTIDESGRSTSPSLHSRTSSMKFPRKIPRCTNVGADAEFDAALDAAVEAAYDESFMLTDDFRDNDFTANLGQEVQLKPKNLLLSDDDVTEQLNHDMERANIAQQQQCDFVNDNDLDYYEEDEQMLEEITKDYIMDDFEFGLQSKSTLPRESDSSGFSGRTWASSIVSNPTTASTITSTTSRACTSSQAPFLTLNIPKDGSYSPPLIPPPQQTLPSPPSPEQHVNQQLLHQPASLVTKNGRFSDIPEISLNTNQSRSSNFATSVPSFLEEKNYVRPEKPNSSSHRPKMLRLPSKNSSFADVNSSDFLPALSSIPLQSMNSDFDVNNHQSTLSAPLITKSSLRKNFSSSSLKNLRKRNVTMSSHEGGGSDLSPGTPMNTQYHGRIDGSRIQPAIPNLPTPISMSFRDKQSAKQPGNIYLLKIDIPNPESPQLISSPDGRSPISLEPCPNEYLLRPFWLMRALYHTITHPKGGYLSNKLFVPCDAWRVKGVKLKNIEDKISNCDLITVALLKISLIDTLNVDEMLDEMQKLEDILEQAQNSLSKKLGNEVGPPHGNYGGHKETGIDGDGENHSGIRKSGSNSVKSSFSWRRLRSKNSALGLSQNYSNKQNIEGKKDDFKMASIPMTLNSTMKIYFSRRDLSQINFTGPNANYMYSLARLFDASQIIDQIARQIELHGHRRTDKTLAGLELSIRHAAEFFSYYICRFVLNDIGLMLDKFVKKGGEWVLE</sequence>
<feature type="compositionally biased region" description="Polar residues" evidence="2">
    <location>
        <begin position="230"/>
        <end position="244"/>
    </location>
</feature>
<feature type="region of interest" description="Disordered" evidence="2">
    <location>
        <begin position="619"/>
        <end position="642"/>
    </location>
</feature>
<comment type="caution">
    <text evidence="4">The sequence shown here is derived from an EMBL/GenBank/DDBJ whole genome shotgun (WGS) entry which is preliminary data.</text>
</comment>
<evidence type="ECO:0000313" key="4">
    <source>
        <dbReference type="EMBL" id="KHJ34936.1"/>
    </source>
</evidence>
<feature type="compositionally biased region" description="Low complexity" evidence="2">
    <location>
        <begin position="921"/>
        <end position="931"/>
    </location>
</feature>
<feature type="compositionally biased region" description="Basic and acidic residues" evidence="2">
    <location>
        <begin position="902"/>
        <end position="916"/>
    </location>
</feature>
<reference evidence="4 5" key="1">
    <citation type="journal article" date="2014" name="BMC Genomics">
        <title>Adaptive genomic structural variation in the grape powdery mildew pathogen, Erysiphe necator.</title>
        <authorList>
            <person name="Jones L."/>
            <person name="Riaz S."/>
            <person name="Morales-Cruz A."/>
            <person name="Amrine K.C."/>
            <person name="McGuire B."/>
            <person name="Gubler W.D."/>
            <person name="Walker M.A."/>
            <person name="Cantu D."/>
        </authorList>
    </citation>
    <scope>NUCLEOTIDE SEQUENCE [LARGE SCALE GENOMIC DNA]</scope>
    <source>
        <strain evidence="5">c</strain>
    </source>
</reference>
<feature type="compositionally biased region" description="Pro residues" evidence="2">
    <location>
        <begin position="550"/>
        <end position="565"/>
    </location>
</feature>
<evidence type="ECO:0000256" key="1">
    <source>
        <dbReference type="SAM" id="Coils"/>
    </source>
</evidence>
<feature type="compositionally biased region" description="Basic and acidic residues" evidence="2">
    <location>
        <begin position="183"/>
        <end position="195"/>
    </location>
</feature>
<feature type="compositionally biased region" description="Basic and acidic residues" evidence="2">
    <location>
        <begin position="274"/>
        <end position="285"/>
    </location>
</feature>
<feature type="region of interest" description="Disordered" evidence="2">
    <location>
        <begin position="169"/>
        <end position="306"/>
    </location>
</feature>
<protein>
    <submittedName>
        <fullName evidence="4">Putative mit domain-containing protein</fullName>
    </submittedName>
</protein>
<dbReference type="PANTHER" id="PTHR37327:SF1">
    <property type="entry name" value="MICROTUBULE INTERACTING AND TRANSPORT DOMAIN-CONTAINING PROTEIN"/>
    <property type="match status" value="1"/>
</dbReference>
<feature type="compositionally biased region" description="Basic and acidic residues" evidence="2">
    <location>
        <begin position="246"/>
        <end position="255"/>
    </location>
</feature>
<dbReference type="OMA" id="PNANYMG"/>
<proteinExistence type="predicted"/>
<feature type="region of interest" description="Disordered" evidence="2">
    <location>
        <begin position="691"/>
        <end position="726"/>
    </location>
</feature>
<keyword evidence="5" id="KW-1185">Reference proteome</keyword>
<dbReference type="InterPro" id="IPR007330">
    <property type="entry name" value="MIT_dom"/>
</dbReference>
<organism evidence="4 5">
    <name type="scientific">Uncinula necator</name>
    <name type="common">Grape powdery mildew</name>
    <dbReference type="NCBI Taxonomy" id="52586"/>
    <lineage>
        <taxon>Eukaryota</taxon>
        <taxon>Fungi</taxon>
        <taxon>Dikarya</taxon>
        <taxon>Ascomycota</taxon>
        <taxon>Pezizomycotina</taxon>
        <taxon>Leotiomycetes</taxon>
        <taxon>Erysiphales</taxon>
        <taxon>Erysiphaceae</taxon>
        <taxon>Erysiphe</taxon>
    </lineage>
</organism>
<keyword evidence="1" id="KW-0175">Coiled coil</keyword>
<feature type="region of interest" description="Disordered" evidence="2">
    <location>
        <begin position="1"/>
        <end position="103"/>
    </location>
</feature>
<feature type="region of interest" description="Disordered" evidence="2">
    <location>
        <begin position="891"/>
        <end position="931"/>
    </location>
</feature>
<feature type="domain" description="MIT" evidence="3">
    <location>
        <begin position="106"/>
        <end position="170"/>
    </location>
</feature>
<accession>A0A0B1PDB3</accession>
<feature type="compositionally biased region" description="Acidic residues" evidence="2">
    <location>
        <begin position="203"/>
        <end position="215"/>
    </location>
</feature>
<dbReference type="STRING" id="52586.A0A0B1PDB3"/>
<feature type="compositionally biased region" description="Basic residues" evidence="2">
    <location>
        <begin position="263"/>
        <end position="273"/>
    </location>
</feature>
<dbReference type="AlphaFoldDB" id="A0A0B1PDB3"/>
<dbReference type="SUPFAM" id="SSF116846">
    <property type="entry name" value="MIT domain"/>
    <property type="match status" value="1"/>
</dbReference>
<name>A0A0B1PDB3_UNCNE</name>
<feature type="region of interest" description="Disordered" evidence="2">
    <location>
        <begin position="540"/>
        <end position="572"/>
    </location>
</feature>
<dbReference type="EMBL" id="JNVN01000614">
    <property type="protein sequence ID" value="KHJ34936.1"/>
    <property type="molecule type" value="Genomic_DNA"/>
</dbReference>
<dbReference type="Proteomes" id="UP000030854">
    <property type="component" value="Unassembled WGS sequence"/>
</dbReference>
<feature type="coiled-coil region" evidence="1">
    <location>
        <begin position="864"/>
        <end position="891"/>
    </location>
</feature>
<dbReference type="PANTHER" id="PTHR37327">
    <property type="entry name" value="CHROMOSOME 1, WHOLE GENOME SHOTGUN SEQUENCE"/>
    <property type="match status" value="1"/>
</dbReference>
<evidence type="ECO:0000259" key="3">
    <source>
        <dbReference type="Pfam" id="PF04212"/>
    </source>
</evidence>
<dbReference type="Gene3D" id="1.20.58.80">
    <property type="entry name" value="Phosphotransferase system, lactose/cellobiose-type IIA subunit"/>
    <property type="match status" value="1"/>
</dbReference>
<evidence type="ECO:0000256" key="2">
    <source>
        <dbReference type="SAM" id="MobiDB-lite"/>
    </source>
</evidence>
<evidence type="ECO:0000313" key="5">
    <source>
        <dbReference type="Proteomes" id="UP000030854"/>
    </source>
</evidence>
<dbReference type="Pfam" id="PF04212">
    <property type="entry name" value="MIT"/>
    <property type="match status" value="1"/>
</dbReference>